<keyword evidence="3" id="KW-1185">Reference proteome</keyword>
<keyword evidence="1" id="KW-1133">Transmembrane helix</keyword>
<feature type="transmembrane region" description="Helical" evidence="1">
    <location>
        <begin position="30"/>
        <end position="48"/>
    </location>
</feature>
<sequence>MPIVLGLAAGVTAIYTPLFGGIENILAILWLVPLLASPLAILGAALLLRAVRADRRPRSNVITAATVALLGLALTVALFVRTGTVTDLQALAGLPTHPPDLAGTQLLAFELVAGTLALMYDIGVWALVGLGARHLHGEPDETR</sequence>
<accession>A0A1G6I4L7</accession>
<feature type="transmembrane region" description="Helical" evidence="1">
    <location>
        <begin position="60"/>
        <end position="80"/>
    </location>
</feature>
<dbReference type="RefSeq" id="WP_175557537.1">
    <property type="nucleotide sequence ID" value="NZ_FMYF01000014.1"/>
</dbReference>
<gene>
    <name evidence="2" type="ORF">GA0111570_11425</name>
</gene>
<feature type="transmembrane region" description="Helical" evidence="1">
    <location>
        <begin position="106"/>
        <end position="128"/>
    </location>
</feature>
<dbReference type="AlphaFoldDB" id="A0A1G6I4L7"/>
<proteinExistence type="predicted"/>
<dbReference type="Proteomes" id="UP000199086">
    <property type="component" value="Unassembled WGS sequence"/>
</dbReference>
<organism evidence="2 3">
    <name type="scientific">Raineyella antarctica</name>
    <dbReference type="NCBI Taxonomy" id="1577474"/>
    <lineage>
        <taxon>Bacteria</taxon>
        <taxon>Bacillati</taxon>
        <taxon>Actinomycetota</taxon>
        <taxon>Actinomycetes</taxon>
        <taxon>Propionibacteriales</taxon>
        <taxon>Propionibacteriaceae</taxon>
        <taxon>Raineyella</taxon>
    </lineage>
</organism>
<name>A0A1G6I4L7_9ACTN</name>
<keyword evidence="1" id="KW-0812">Transmembrane</keyword>
<evidence type="ECO:0000313" key="2">
    <source>
        <dbReference type="EMBL" id="SDC01370.1"/>
    </source>
</evidence>
<keyword evidence="1" id="KW-0472">Membrane</keyword>
<evidence type="ECO:0000256" key="1">
    <source>
        <dbReference type="SAM" id="Phobius"/>
    </source>
</evidence>
<dbReference type="EMBL" id="FMYF01000014">
    <property type="protein sequence ID" value="SDC01370.1"/>
    <property type="molecule type" value="Genomic_DNA"/>
</dbReference>
<reference evidence="2 3" key="1">
    <citation type="submission" date="2016-06" db="EMBL/GenBank/DDBJ databases">
        <authorList>
            <person name="Olsen C.W."/>
            <person name="Carey S."/>
            <person name="Hinshaw L."/>
            <person name="Karasin A.I."/>
        </authorList>
    </citation>
    <scope>NUCLEOTIDE SEQUENCE [LARGE SCALE GENOMIC DNA]</scope>
    <source>
        <strain evidence="2 3">LZ-22</strain>
    </source>
</reference>
<evidence type="ECO:0000313" key="3">
    <source>
        <dbReference type="Proteomes" id="UP000199086"/>
    </source>
</evidence>
<protein>
    <submittedName>
        <fullName evidence="2">Uncharacterized protein</fullName>
    </submittedName>
</protein>